<evidence type="ECO:0000256" key="5">
    <source>
        <dbReference type="SAM" id="Phobius"/>
    </source>
</evidence>
<dbReference type="GO" id="GO:0004671">
    <property type="term" value="F:protein C-terminal S-isoprenylcysteine carboxyl O-methyltransferase activity"/>
    <property type="evidence" value="ECO:0007669"/>
    <property type="project" value="UniProtKB-EC"/>
</dbReference>
<keyword evidence="3 5" id="KW-1133">Transmembrane helix</keyword>
<accession>A0ABV0BDN8</accession>
<keyword evidence="7" id="KW-1185">Reference proteome</keyword>
<feature type="transmembrane region" description="Helical" evidence="5">
    <location>
        <begin position="16"/>
        <end position="35"/>
    </location>
</feature>
<sequence>MKIEQDSPGVGFPPPLAFAGTLLAGLAMGGWGIPLGSKLEHLLGWIALVAGGSILLTAIGLFRRAGTNAQPWKSTSRIITTGVYRWTRNPMYLAMALIYVGIALLYDSAVCLVLLVPLLFVIQRQVIEREEAYLEARFGQPYRDYKSSARRWF</sequence>
<proteinExistence type="predicted"/>
<gene>
    <name evidence="6" type="ORF">TPR58_19390</name>
</gene>
<dbReference type="PANTHER" id="PTHR43847">
    <property type="entry name" value="BLL3993 PROTEIN"/>
    <property type="match status" value="1"/>
</dbReference>
<dbReference type="Gene3D" id="1.20.120.1630">
    <property type="match status" value="1"/>
</dbReference>
<feature type="transmembrane region" description="Helical" evidence="5">
    <location>
        <begin position="92"/>
        <end position="122"/>
    </location>
</feature>
<dbReference type="Proteomes" id="UP001427805">
    <property type="component" value="Unassembled WGS sequence"/>
</dbReference>
<reference evidence="6 7" key="1">
    <citation type="submission" date="2024-05" db="EMBL/GenBank/DDBJ databases">
        <title>Sphingomonas sp. HF-S3 16S ribosomal RNA gene Genome sequencing and assembly.</title>
        <authorList>
            <person name="Lee H."/>
        </authorList>
    </citation>
    <scope>NUCLEOTIDE SEQUENCE [LARGE SCALE GENOMIC DNA]</scope>
    <source>
        <strain evidence="6 7">HF-S3</strain>
    </source>
</reference>
<dbReference type="RefSeq" id="WP_346248389.1">
    <property type="nucleotide sequence ID" value="NZ_JBDIZK010000013.1"/>
</dbReference>
<evidence type="ECO:0000256" key="4">
    <source>
        <dbReference type="ARBA" id="ARBA00023136"/>
    </source>
</evidence>
<keyword evidence="6" id="KW-0489">Methyltransferase</keyword>
<keyword evidence="2 5" id="KW-0812">Transmembrane</keyword>
<keyword evidence="6" id="KW-0808">Transferase</keyword>
<dbReference type="EMBL" id="JBDIZK010000013">
    <property type="protein sequence ID" value="MEN3749347.1"/>
    <property type="molecule type" value="Genomic_DNA"/>
</dbReference>
<dbReference type="PANTHER" id="PTHR43847:SF1">
    <property type="entry name" value="BLL3993 PROTEIN"/>
    <property type="match status" value="1"/>
</dbReference>
<name>A0ABV0BDN8_9SPHN</name>
<comment type="subcellular location">
    <subcellularLocation>
        <location evidence="1">Endomembrane system</location>
        <topology evidence="1">Multi-pass membrane protein</topology>
    </subcellularLocation>
</comment>
<dbReference type="Pfam" id="PF04191">
    <property type="entry name" value="PEMT"/>
    <property type="match status" value="1"/>
</dbReference>
<evidence type="ECO:0000313" key="6">
    <source>
        <dbReference type="EMBL" id="MEN3749347.1"/>
    </source>
</evidence>
<evidence type="ECO:0000256" key="1">
    <source>
        <dbReference type="ARBA" id="ARBA00004127"/>
    </source>
</evidence>
<feature type="transmembrane region" description="Helical" evidence="5">
    <location>
        <begin position="42"/>
        <end position="62"/>
    </location>
</feature>
<dbReference type="EC" id="2.1.1.100" evidence="6"/>
<evidence type="ECO:0000256" key="2">
    <source>
        <dbReference type="ARBA" id="ARBA00022692"/>
    </source>
</evidence>
<protein>
    <submittedName>
        <fullName evidence="6">Isoprenylcysteine carboxylmethyltransferase family protein</fullName>
        <ecNumber evidence="6">2.1.1.100</ecNumber>
        <ecNumber evidence="6">2.1.1.334</ecNumber>
    </submittedName>
</protein>
<dbReference type="EC" id="2.1.1.334" evidence="6"/>
<evidence type="ECO:0000313" key="7">
    <source>
        <dbReference type="Proteomes" id="UP001427805"/>
    </source>
</evidence>
<keyword evidence="4 5" id="KW-0472">Membrane</keyword>
<evidence type="ECO:0000256" key="3">
    <source>
        <dbReference type="ARBA" id="ARBA00022989"/>
    </source>
</evidence>
<dbReference type="GO" id="GO:0032259">
    <property type="term" value="P:methylation"/>
    <property type="evidence" value="ECO:0007669"/>
    <property type="project" value="UniProtKB-KW"/>
</dbReference>
<comment type="caution">
    <text evidence="6">The sequence shown here is derived from an EMBL/GenBank/DDBJ whole genome shotgun (WGS) entry which is preliminary data.</text>
</comment>
<dbReference type="InterPro" id="IPR052527">
    <property type="entry name" value="Metal_cation-efflux_comp"/>
</dbReference>
<organism evidence="6 7">
    <name type="scientific">Sphingomonas rustica</name>
    <dbReference type="NCBI Taxonomy" id="3103142"/>
    <lineage>
        <taxon>Bacteria</taxon>
        <taxon>Pseudomonadati</taxon>
        <taxon>Pseudomonadota</taxon>
        <taxon>Alphaproteobacteria</taxon>
        <taxon>Sphingomonadales</taxon>
        <taxon>Sphingomonadaceae</taxon>
        <taxon>Sphingomonas</taxon>
    </lineage>
</organism>
<dbReference type="InterPro" id="IPR007318">
    <property type="entry name" value="Phopholipid_MeTrfase"/>
</dbReference>